<comment type="caution">
    <text evidence="1">The sequence shown here is derived from an EMBL/GenBank/DDBJ whole genome shotgun (WGS) entry which is preliminary data.</text>
</comment>
<evidence type="ECO:0000313" key="1">
    <source>
        <dbReference type="EMBL" id="ERM82126.1"/>
    </source>
</evidence>
<accession>U5BZM1</accession>
<dbReference type="EMBL" id="AWXR01000032">
    <property type="protein sequence ID" value="ERM82126.1"/>
    <property type="molecule type" value="Genomic_DNA"/>
</dbReference>
<organism evidence="1 2">
    <name type="scientific">Rhodonellum psychrophilum GCM71 = DSM 17998</name>
    <dbReference type="NCBI Taxonomy" id="1123057"/>
    <lineage>
        <taxon>Bacteria</taxon>
        <taxon>Pseudomonadati</taxon>
        <taxon>Bacteroidota</taxon>
        <taxon>Cytophagia</taxon>
        <taxon>Cytophagales</taxon>
        <taxon>Cytophagaceae</taxon>
        <taxon>Rhodonellum</taxon>
    </lineage>
</organism>
<sequence>MLLWHSLVRVVVVEKVGFVVNLIVKVAAHMMVLCGLTEIIDYLVAQPALNYTFKRPS</sequence>
<dbReference type="AlphaFoldDB" id="U5BZM1"/>
<evidence type="ECO:0000313" key="2">
    <source>
        <dbReference type="Proteomes" id="UP000016843"/>
    </source>
</evidence>
<dbReference type="Proteomes" id="UP000016843">
    <property type="component" value="Unassembled WGS sequence"/>
</dbReference>
<reference evidence="1 2" key="1">
    <citation type="journal article" date="2013" name="Genome Announc.">
        <title>Draft Genome Sequence of the Psychrophilic and Alkaliphilic Rhodonellum psychrophilum Strain GCM71T.</title>
        <authorList>
            <person name="Hauptmann A.L."/>
            <person name="Glaring M.A."/>
            <person name="Hallin P.F."/>
            <person name="Prieme A."/>
            <person name="Stougaard P."/>
        </authorList>
    </citation>
    <scope>NUCLEOTIDE SEQUENCE [LARGE SCALE GENOMIC DNA]</scope>
    <source>
        <strain evidence="1 2">GCM71</strain>
    </source>
</reference>
<protein>
    <submittedName>
        <fullName evidence="1">Uncharacterized protein</fullName>
    </submittedName>
</protein>
<keyword evidence="2" id="KW-1185">Reference proteome</keyword>
<name>U5BZM1_9BACT</name>
<gene>
    <name evidence="1" type="ORF">P872_08120</name>
</gene>
<proteinExistence type="predicted"/>